<dbReference type="EMBL" id="MFEK01000006">
    <property type="protein sequence ID" value="OGE79289.1"/>
    <property type="molecule type" value="Genomic_DNA"/>
</dbReference>
<sequence length="121" mass="13568">MTLILILLLVQAYHKRDYFVSMPTRAMTKKGDGSMHTPRIDQCLPSMSLACAMMLMTKHADMLAMLSRIAPITNIQFLLILEGSAVKAKATTDGSIAAIRPTMPQFIFFSDILFLLRQDFN</sequence>
<comment type="caution">
    <text evidence="1">The sequence shown here is derived from an EMBL/GenBank/DDBJ whole genome shotgun (WGS) entry which is preliminary data.</text>
</comment>
<organism evidence="1 2">
    <name type="scientific">Candidatus Doudnabacteria bacterium RIFCSPHIGHO2_01_FULL_46_14</name>
    <dbReference type="NCBI Taxonomy" id="1817824"/>
    <lineage>
        <taxon>Bacteria</taxon>
        <taxon>Candidatus Doudnaibacteriota</taxon>
    </lineage>
</organism>
<protein>
    <submittedName>
        <fullName evidence="1">Uncharacterized protein</fullName>
    </submittedName>
</protein>
<dbReference type="AlphaFoldDB" id="A0A1F5NNN1"/>
<name>A0A1F5NNN1_9BACT</name>
<dbReference type="Proteomes" id="UP000176864">
    <property type="component" value="Unassembled WGS sequence"/>
</dbReference>
<evidence type="ECO:0000313" key="1">
    <source>
        <dbReference type="EMBL" id="OGE79289.1"/>
    </source>
</evidence>
<accession>A0A1F5NNN1</accession>
<reference evidence="1 2" key="1">
    <citation type="journal article" date="2016" name="Nat. Commun.">
        <title>Thousands of microbial genomes shed light on interconnected biogeochemical processes in an aquifer system.</title>
        <authorList>
            <person name="Anantharaman K."/>
            <person name="Brown C.T."/>
            <person name="Hug L.A."/>
            <person name="Sharon I."/>
            <person name="Castelle C.J."/>
            <person name="Probst A.J."/>
            <person name="Thomas B.C."/>
            <person name="Singh A."/>
            <person name="Wilkins M.J."/>
            <person name="Karaoz U."/>
            <person name="Brodie E.L."/>
            <person name="Williams K.H."/>
            <person name="Hubbard S.S."/>
            <person name="Banfield J.F."/>
        </authorList>
    </citation>
    <scope>NUCLEOTIDE SEQUENCE [LARGE SCALE GENOMIC DNA]</scope>
</reference>
<gene>
    <name evidence="1" type="ORF">A2751_04840</name>
</gene>
<proteinExistence type="predicted"/>
<dbReference type="STRING" id="1817824.A2751_04840"/>
<evidence type="ECO:0000313" key="2">
    <source>
        <dbReference type="Proteomes" id="UP000176864"/>
    </source>
</evidence>